<gene>
    <name evidence="7" type="ORF">DM01DRAFT_1113837</name>
</gene>
<keyword evidence="4" id="KW-0238">DNA-binding</keyword>
<proteinExistence type="inferred from homology"/>
<dbReference type="OrthoDB" id="3437960at2759"/>
<keyword evidence="3" id="KW-0805">Transcription regulation</keyword>
<comment type="similarity">
    <text evidence="2">Belongs to the SNAPC3/SRD2 family.</text>
</comment>
<dbReference type="GO" id="GO:0003681">
    <property type="term" value="F:bent DNA binding"/>
    <property type="evidence" value="ECO:0007669"/>
    <property type="project" value="TreeGrafter"/>
</dbReference>
<dbReference type="GO" id="GO:0005634">
    <property type="term" value="C:nucleus"/>
    <property type="evidence" value="ECO:0007669"/>
    <property type="project" value="UniProtKB-SubCell"/>
</dbReference>
<sequence>MKGADFESEWQQLFAAQKKEEDTLDMQQVESNAKAQELTASRNLDEISELFVDPTLFSLLRQFNDTRVVKRQQIRRTRAYNGDPFVRNKPQAKDVQPMRVLDEQDEDYWKQLQSQHDPENTSYYVNPKVPKKRRYFAEHGPTVATPSNDEAQRSTFNLLDQPPSATPADNIPETRIYRKFSQMVNELEQSPLRTLRSRLLSDTLPRHRIQGNYAMPSQTPQTPHPLPDSPILIYNIAIFQAHTPSRRMQEFQFTGDQTLQDLRDSLFCRTDFVSYGDRLDRERDGLLLNTPKAKKSASYFYINDQFYRDEREPGQKQYSQLDKLRTWVRDNMSSSDAQQQQPTLPMSSIKLRDLDLVIDQPFLFSHQHFCQHLMVVRSIRLMGAYDERDCDKYPLVVYNWRFTRYKCTMCTIYPAEYITTNDYLSGFSPCYFCKQCFQPFHFNEQGDAVSTFDVSDYHGT</sequence>
<evidence type="ECO:0000256" key="5">
    <source>
        <dbReference type="ARBA" id="ARBA00023163"/>
    </source>
</evidence>
<dbReference type="STRING" id="101127.A0A1X2GA32"/>
<comment type="caution">
    <text evidence="7">The sequence shown here is derived from an EMBL/GenBank/DDBJ whole genome shotgun (WGS) entry which is preliminary data.</text>
</comment>
<dbReference type="GO" id="GO:0042796">
    <property type="term" value="P:snRNA transcription by RNA polymerase III"/>
    <property type="evidence" value="ECO:0007669"/>
    <property type="project" value="TreeGrafter"/>
</dbReference>
<name>A0A1X2GA32_9FUNG</name>
<protein>
    <recommendedName>
        <fullName evidence="9">snRNA-activating protein complex subunit 3</fullName>
    </recommendedName>
</protein>
<evidence type="ECO:0000313" key="7">
    <source>
        <dbReference type="EMBL" id="ORX48838.1"/>
    </source>
</evidence>
<dbReference type="GO" id="GO:0001046">
    <property type="term" value="F:core promoter sequence-specific DNA binding"/>
    <property type="evidence" value="ECO:0007669"/>
    <property type="project" value="TreeGrafter"/>
</dbReference>
<reference evidence="7 8" key="1">
    <citation type="submission" date="2016-07" db="EMBL/GenBank/DDBJ databases">
        <title>Pervasive Adenine N6-methylation of Active Genes in Fungi.</title>
        <authorList>
            <consortium name="DOE Joint Genome Institute"/>
            <person name="Mondo S.J."/>
            <person name="Dannebaum R.O."/>
            <person name="Kuo R.C."/>
            <person name="Labutti K."/>
            <person name="Haridas S."/>
            <person name="Kuo A."/>
            <person name="Salamov A."/>
            <person name="Ahrendt S.R."/>
            <person name="Lipzen A."/>
            <person name="Sullivan W."/>
            <person name="Andreopoulos W.B."/>
            <person name="Clum A."/>
            <person name="Lindquist E."/>
            <person name="Daum C."/>
            <person name="Ramamoorthy G.K."/>
            <person name="Gryganskyi A."/>
            <person name="Culley D."/>
            <person name="Magnuson J.K."/>
            <person name="James T.Y."/>
            <person name="O'Malley M.A."/>
            <person name="Stajich J.E."/>
            <person name="Spatafora J.W."/>
            <person name="Visel A."/>
            <person name="Grigoriev I.V."/>
        </authorList>
    </citation>
    <scope>NUCLEOTIDE SEQUENCE [LARGE SCALE GENOMIC DNA]</scope>
    <source>
        <strain evidence="7 8">NRRL 3301</strain>
    </source>
</reference>
<dbReference type="EMBL" id="MCGT01000028">
    <property type="protein sequence ID" value="ORX48838.1"/>
    <property type="molecule type" value="Genomic_DNA"/>
</dbReference>
<dbReference type="InterPro" id="IPR022042">
    <property type="entry name" value="snRNA-activating_su3"/>
</dbReference>
<dbReference type="GO" id="GO:0019185">
    <property type="term" value="C:snRNA-activating protein complex"/>
    <property type="evidence" value="ECO:0007669"/>
    <property type="project" value="TreeGrafter"/>
</dbReference>
<organism evidence="7 8">
    <name type="scientific">Hesseltinella vesiculosa</name>
    <dbReference type="NCBI Taxonomy" id="101127"/>
    <lineage>
        <taxon>Eukaryota</taxon>
        <taxon>Fungi</taxon>
        <taxon>Fungi incertae sedis</taxon>
        <taxon>Mucoromycota</taxon>
        <taxon>Mucoromycotina</taxon>
        <taxon>Mucoromycetes</taxon>
        <taxon>Mucorales</taxon>
        <taxon>Cunninghamellaceae</taxon>
        <taxon>Hesseltinella</taxon>
    </lineage>
</organism>
<dbReference type="Pfam" id="PF12251">
    <property type="entry name" value="SNAPC3"/>
    <property type="match status" value="1"/>
</dbReference>
<evidence type="ECO:0000256" key="6">
    <source>
        <dbReference type="ARBA" id="ARBA00023242"/>
    </source>
</evidence>
<keyword evidence="8" id="KW-1185">Reference proteome</keyword>
<evidence type="ECO:0008006" key="9">
    <source>
        <dbReference type="Google" id="ProtNLM"/>
    </source>
</evidence>
<keyword evidence="6" id="KW-0539">Nucleus</keyword>
<dbReference type="GO" id="GO:0001006">
    <property type="term" value="F:RNA polymerase III type 3 promoter sequence-specific DNA binding"/>
    <property type="evidence" value="ECO:0007669"/>
    <property type="project" value="TreeGrafter"/>
</dbReference>
<evidence type="ECO:0000256" key="4">
    <source>
        <dbReference type="ARBA" id="ARBA00023125"/>
    </source>
</evidence>
<keyword evidence="5" id="KW-0804">Transcription</keyword>
<dbReference type="PANTHER" id="PTHR13421:SF16">
    <property type="entry name" value="SNRNA-ACTIVATING PROTEIN COMPLEX SUBUNIT 3"/>
    <property type="match status" value="1"/>
</dbReference>
<dbReference type="Proteomes" id="UP000242146">
    <property type="component" value="Unassembled WGS sequence"/>
</dbReference>
<dbReference type="GO" id="GO:0042795">
    <property type="term" value="P:snRNA transcription by RNA polymerase II"/>
    <property type="evidence" value="ECO:0007669"/>
    <property type="project" value="TreeGrafter"/>
</dbReference>
<evidence type="ECO:0000313" key="8">
    <source>
        <dbReference type="Proteomes" id="UP000242146"/>
    </source>
</evidence>
<dbReference type="AlphaFoldDB" id="A0A1X2GA32"/>
<evidence type="ECO:0000256" key="1">
    <source>
        <dbReference type="ARBA" id="ARBA00004123"/>
    </source>
</evidence>
<dbReference type="GO" id="GO:0000978">
    <property type="term" value="F:RNA polymerase II cis-regulatory region sequence-specific DNA binding"/>
    <property type="evidence" value="ECO:0007669"/>
    <property type="project" value="TreeGrafter"/>
</dbReference>
<accession>A0A1X2GA32</accession>
<dbReference type="PANTHER" id="PTHR13421">
    <property type="entry name" value="SNRNA-ACTIVATING PROTEIN COMPLEX SUBUNIT 3"/>
    <property type="match status" value="1"/>
</dbReference>
<comment type="subcellular location">
    <subcellularLocation>
        <location evidence="1">Nucleus</location>
    </subcellularLocation>
</comment>
<evidence type="ECO:0000256" key="3">
    <source>
        <dbReference type="ARBA" id="ARBA00023015"/>
    </source>
</evidence>
<evidence type="ECO:0000256" key="2">
    <source>
        <dbReference type="ARBA" id="ARBA00010410"/>
    </source>
</evidence>